<name>A0ABU6PY76_9BACL</name>
<dbReference type="PRINTS" id="PR00344">
    <property type="entry name" value="BCTRLSENSOR"/>
</dbReference>
<feature type="domain" description="Histidine kinase" evidence="11">
    <location>
        <begin position="924"/>
        <end position="1022"/>
    </location>
</feature>
<dbReference type="SUPFAM" id="SSF47384">
    <property type="entry name" value="Homodimeric domain of signal transducing histidine kinase"/>
    <property type="match status" value="1"/>
</dbReference>
<dbReference type="Pfam" id="PF00072">
    <property type="entry name" value="Response_reg"/>
    <property type="match status" value="1"/>
</dbReference>
<dbReference type="InterPro" id="IPR004358">
    <property type="entry name" value="Sig_transdc_His_kin-like_C"/>
</dbReference>
<dbReference type="PANTHER" id="PTHR43047:SF72">
    <property type="entry name" value="OSMOSENSING HISTIDINE PROTEIN KINASE SLN1"/>
    <property type="match status" value="1"/>
</dbReference>
<sequence>MDIKNAKKLIGMLLVFVLTLLPFVGVYSFKEPDPKAPPARNGILDLSRWDFTRHGLVNLNGQWQFYGGQLLTPADFKNGADLSPTYVDVPGLWLGESRKEGLPRKGYGTYHLSVRLPEESRIYGMKVNSIRMSHRLYVNGKLEGESGNPSADAAGNRPGNTPYDTFFNVQDGKVDIIIQVSNFVYMSGGIVNAIQFGAQHDLSTYNSIQTGTRIAVILLLVMFGTYHLSIFILRRRERPYLYSALYLYSLMVVELFTSEKLALRAFPSLPFVWAYKSMDFSIFAGALLIMLFFLSLEKRILPKRKIVWMLAPIAALLLCIVLLPYSIYIYIKIPAFLYLALLNLFTLGRMLYLYISSAGSDRKELILFMGAMFSLGLYMVFGILYTENAVHSYLAGMIGIIGFITFINILLALRFTNAFEKMEQLSRQLALSNELKDEFLTHTSHELKTPVNGILNISADLLEDREMTLTPKQKQNLWLIKDTSVKLSMLINDVLDVTRLKHGELRLNPAVVELRMVAQIVLDVLQFELLGKNVQLRNDIEDDVWVLADENRLRQILYNLVQNSIKHTEKGIIRIDARQEAGAVQISVEDTGSGIPADRHESVFHTFDRLEAPSGFGHGGGMGLGLYISRHLAERMNGGIRVAWSEVNVGTCITFTLPGAAKVYAYRELAAASETGGRDGIKGISLERMEEHAFTILLVDDEASNMYMLIQLLMQQPYNILTAFSAEEALEKVKAHPDLDLVIMDVTMPRVSGIDLCRIFRKQYSILDLPILMATVNDSPQEMALGFSAGANDYIMKPFDAGTLMARIQTLLAMKTAIREAIRNELAFHQAQIKPHFLYNALSSVISFCYTDGEKAAHLLTMLSQYLRYILELDRTMLNVPLEHELDLIHAYVEIEKARFGERFEFICHVEENLLEYEIPSLCIQPFVENAIRHGLFEKESGGHVTLAIVEGDGYMQVTVDDNGGGIPGDVLYQIHHGARGDHGIGIANIRKRIDTVSGASLHIHSELGKGTSVTLYLPTDRARKLRVPGVDNHNAAR</sequence>
<evidence type="ECO:0000259" key="11">
    <source>
        <dbReference type="PROSITE" id="PS50109"/>
    </source>
</evidence>
<reference evidence="13 14" key="1">
    <citation type="submission" date="2023-03" db="EMBL/GenBank/DDBJ databases">
        <title>Bacillus Genome Sequencing.</title>
        <authorList>
            <person name="Dunlap C."/>
        </authorList>
    </citation>
    <scope>NUCLEOTIDE SEQUENCE [LARGE SCALE GENOMIC DNA]</scope>
    <source>
        <strain evidence="13 14">NRS-52</strain>
    </source>
</reference>
<evidence type="ECO:0000256" key="8">
    <source>
        <dbReference type="ARBA" id="ARBA00023012"/>
    </source>
</evidence>
<keyword evidence="14" id="KW-1185">Reference proteome</keyword>
<dbReference type="Gene3D" id="3.30.565.10">
    <property type="entry name" value="Histidine kinase-like ATPase, C-terminal domain"/>
    <property type="match status" value="2"/>
</dbReference>
<keyword evidence="10" id="KW-0812">Transmembrane</keyword>
<feature type="domain" description="Histidine kinase" evidence="11">
    <location>
        <begin position="442"/>
        <end position="661"/>
    </location>
</feature>
<evidence type="ECO:0000259" key="12">
    <source>
        <dbReference type="PROSITE" id="PS50110"/>
    </source>
</evidence>
<dbReference type="PROSITE" id="PS50109">
    <property type="entry name" value="HIS_KIN"/>
    <property type="match status" value="2"/>
</dbReference>
<dbReference type="InterPro" id="IPR003594">
    <property type="entry name" value="HATPase_dom"/>
</dbReference>
<dbReference type="EMBL" id="JARTLD010000047">
    <property type="protein sequence ID" value="MED5019264.1"/>
    <property type="molecule type" value="Genomic_DNA"/>
</dbReference>
<dbReference type="Gene3D" id="1.10.287.130">
    <property type="match status" value="1"/>
</dbReference>
<evidence type="ECO:0000313" key="14">
    <source>
        <dbReference type="Proteomes" id="UP001343257"/>
    </source>
</evidence>
<evidence type="ECO:0000256" key="2">
    <source>
        <dbReference type="ARBA" id="ARBA00012438"/>
    </source>
</evidence>
<dbReference type="Pfam" id="PF07695">
    <property type="entry name" value="7TMR-DISM_7TM"/>
    <property type="match status" value="1"/>
</dbReference>
<dbReference type="PANTHER" id="PTHR43047">
    <property type="entry name" value="TWO-COMPONENT HISTIDINE PROTEIN KINASE"/>
    <property type="match status" value="1"/>
</dbReference>
<dbReference type="Gene3D" id="2.60.120.260">
    <property type="entry name" value="Galactose-binding domain-like"/>
    <property type="match status" value="1"/>
</dbReference>
<dbReference type="Pfam" id="PF06580">
    <property type="entry name" value="His_kinase"/>
    <property type="match status" value="1"/>
</dbReference>
<evidence type="ECO:0000256" key="7">
    <source>
        <dbReference type="ARBA" id="ARBA00022840"/>
    </source>
</evidence>
<dbReference type="InterPro" id="IPR005467">
    <property type="entry name" value="His_kinase_dom"/>
</dbReference>
<comment type="catalytic activity">
    <reaction evidence="1">
        <text>ATP + protein L-histidine = ADP + protein N-phospho-L-histidine.</text>
        <dbReference type="EC" id="2.7.13.3"/>
    </reaction>
</comment>
<dbReference type="InterPro" id="IPR001789">
    <property type="entry name" value="Sig_transdc_resp-reg_receiver"/>
</dbReference>
<keyword evidence="4" id="KW-0808">Transferase</keyword>
<evidence type="ECO:0000313" key="13">
    <source>
        <dbReference type="EMBL" id="MED5019264.1"/>
    </source>
</evidence>
<dbReference type="Proteomes" id="UP001343257">
    <property type="component" value="Unassembled WGS sequence"/>
</dbReference>
<dbReference type="Gene3D" id="3.40.50.2300">
    <property type="match status" value="1"/>
</dbReference>
<dbReference type="SUPFAM" id="SSF52172">
    <property type="entry name" value="CheY-like"/>
    <property type="match status" value="1"/>
</dbReference>
<feature type="transmembrane region" description="Helical" evidence="10">
    <location>
        <begin position="240"/>
        <end position="257"/>
    </location>
</feature>
<dbReference type="InterPro" id="IPR011623">
    <property type="entry name" value="7TMR_DISM_rcpt_extracell_dom1"/>
</dbReference>
<feature type="domain" description="Response regulatory" evidence="12">
    <location>
        <begin position="695"/>
        <end position="812"/>
    </location>
</feature>
<feature type="transmembrane region" description="Helical" evidence="10">
    <location>
        <begin position="277"/>
        <end position="294"/>
    </location>
</feature>
<organism evidence="13 14">
    <name type="scientific">Paenibacillus chibensis</name>
    <dbReference type="NCBI Taxonomy" id="59846"/>
    <lineage>
        <taxon>Bacteria</taxon>
        <taxon>Bacillati</taxon>
        <taxon>Bacillota</taxon>
        <taxon>Bacilli</taxon>
        <taxon>Bacillales</taxon>
        <taxon>Paenibacillaceae</taxon>
        <taxon>Paenibacillus</taxon>
    </lineage>
</organism>
<dbReference type="SUPFAM" id="SSF49785">
    <property type="entry name" value="Galactose-binding domain-like"/>
    <property type="match status" value="1"/>
</dbReference>
<comment type="caution">
    <text evidence="13">The sequence shown here is derived from an EMBL/GenBank/DDBJ whole genome shotgun (WGS) entry which is preliminary data.</text>
</comment>
<keyword evidence="3 9" id="KW-0597">Phosphoprotein</keyword>
<feature type="transmembrane region" description="Helical" evidence="10">
    <location>
        <begin position="366"/>
        <end position="386"/>
    </location>
</feature>
<dbReference type="CDD" id="cd17574">
    <property type="entry name" value="REC_OmpR"/>
    <property type="match status" value="1"/>
</dbReference>
<feature type="transmembrane region" description="Helical" evidence="10">
    <location>
        <begin position="214"/>
        <end position="233"/>
    </location>
</feature>
<keyword evidence="6" id="KW-0418">Kinase</keyword>
<dbReference type="SMART" id="SM00388">
    <property type="entry name" value="HisKA"/>
    <property type="match status" value="1"/>
</dbReference>
<dbReference type="EC" id="2.7.13.3" evidence="2"/>
<evidence type="ECO:0000256" key="3">
    <source>
        <dbReference type="ARBA" id="ARBA00022553"/>
    </source>
</evidence>
<dbReference type="Pfam" id="PF02518">
    <property type="entry name" value="HATPase_c"/>
    <property type="match status" value="2"/>
</dbReference>
<evidence type="ECO:0000256" key="6">
    <source>
        <dbReference type="ARBA" id="ARBA00022777"/>
    </source>
</evidence>
<keyword evidence="8" id="KW-0902">Two-component regulatory system</keyword>
<feature type="transmembrane region" description="Helical" evidence="10">
    <location>
        <begin position="392"/>
        <end position="413"/>
    </location>
</feature>
<dbReference type="CDD" id="cd00082">
    <property type="entry name" value="HisKA"/>
    <property type="match status" value="1"/>
</dbReference>
<dbReference type="InterPro" id="IPR011006">
    <property type="entry name" value="CheY-like_superfamily"/>
</dbReference>
<evidence type="ECO:0000256" key="5">
    <source>
        <dbReference type="ARBA" id="ARBA00022741"/>
    </source>
</evidence>
<keyword evidence="7 13" id="KW-0067">ATP-binding</keyword>
<dbReference type="InterPro" id="IPR036097">
    <property type="entry name" value="HisK_dim/P_sf"/>
</dbReference>
<feature type="modified residue" description="4-aspartylphosphate" evidence="9">
    <location>
        <position position="745"/>
    </location>
</feature>
<dbReference type="InterPro" id="IPR003661">
    <property type="entry name" value="HisK_dim/P_dom"/>
</dbReference>
<dbReference type="InterPro" id="IPR036890">
    <property type="entry name" value="HATPase_C_sf"/>
</dbReference>
<keyword evidence="5" id="KW-0547">Nucleotide-binding</keyword>
<evidence type="ECO:0000256" key="4">
    <source>
        <dbReference type="ARBA" id="ARBA00022679"/>
    </source>
</evidence>
<dbReference type="Pfam" id="PF00512">
    <property type="entry name" value="HisKA"/>
    <property type="match status" value="1"/>
</dbReference>
<dbReference type="GO" id="GO:0005524">
    <property type="term" value="F:ATP binding"/>
    <property type="evidence" value="ECO:0007669"/>
    <property type="project" value="UniProtKB-KW"/>
</dbReference>
<gene>
    <name evidence="13" type="ORF">P9847_18335</name>
</gene>
<protein>
    <recommendedName>
        <fullName evidence="2">histidine kinase</fullName>
        <ecNumber evidence="2">2.7.13.3</ecNumber>
    </recommendedName>
</protein>
<feature type="transmembrane region" description="Helical" evidence="10">
    <location>
        <begin position="306"/>
        <end position="329"/>
    </location>
</feature>
<evidence type="ECO:0000256" key="9">
    <source>
        <dbReference type="PROSITE-ProRule" id="PRU00169"/>
    </source>
</evidence>
<proteinExistence type="predicted"/>
<dbReference type="InterPro" id="IPR010559">
    <property type="entry name" value="Sig_transdc_His_kin_internal"/>
</dbReference>
<dbReference type="InterPro" id="IPR008979">
    <property type="entry name" value="Galactose-bd-like_sf"/>
</dbReference>
<dbReference type="SMART" id="SM00448">
    <property type="entry name" value="REC"/>
    <property type="match status" value="1"/>
</dbReference>
<accession>A0ABU6PY76</accession>
<dbReference type="PROSITE" id="PS50110">
    <property type="entry name" value="RESPONSE_REGULATORY"/>
    <property type="match status" value="1"/>
</dbReference>
<dbReference type="RefSeq" id="WP_328280127.1">
    <property type="nucleotide sequence ID" value="NZ_JARTLD010000047.1"/>
</dbReference>
<feature type="transmembrane region" description="Helical" evidence="10">
    <location>
        <begin position="335"/>
        <end position="354"/>
    </location>
</feature>
<keyword evidence="10" id="KW-1133">Transmembrane helix</keyword>
<keyword evidence="10" id="KW-0472">Membrane</keyword>
<dbReference type="SUPFAM" id="SSF55874">
    <property type="entry name" value="ATPase domain of HSP90 chaperone/DNA topoisomerase II/histidine kinase"/>
    <property type="match status" value="2"/>
</dbReference>
<evidence type="ECO:0000256" key="10">
    <source>
        <dbReference type="SAM" id="Phobius"/>
    </source>
</evidence>
<evidence type="ECO:0000256" key="1">
    <source>
        <dbReference type="ARBA" id="ARBA00000085"/>
    </source>
</evidence>
<dbReference type="SMART" id="SM00387">
    <property type="entry name" value="HATPase_c"/>
    <property type="match status" value="2"/>
</dbReference>